<accession>A0A9D2PSI5</accession>
<organism evidence="2 3">
    <name type="scientific">Candidatus Blautia merdavium</name>
    <dbReference type="NCBI Taxonomy" id="2838494"/>
    <lineage>
        <taxon>Bacteria</taxon>
        <taxon>Bacillati</taxon>
        <taxon>Bacillota</taxon>
        <taxon>Clostridia</taxon>
        <taxon>Lachnospirales</taxon>
        <taxon>Lachnospiraceae</taxon>
        <taxon>Blautia</taxon>
    </lineage>
</organism>
<name>A0A9D2PSI5_9FIRM</name>
<dbReference type="SUPFAM" id="SSF55729">
    <property type="entry name" value="Acyl-CoA N-acyltransferases (Nat)"/>
    <property type="match status" value="1"/>
</dbReference>
<dbReference type="PANTHER" id="PTHR43415:SF3">
    <property type="entry name" value="GNAT-FAMILY ACETYLTRANSFERASE"/>
    <property type="match status" value="1"/>
</dbReference>
<dbReference type="Gene3D" id="3.40.630.30">
    <property type="match status" value="1"/>
</dbReference>
<dbReference type="Proteomes" id="UP000823886">
    <property type="component" value="Unassembled WGS sequence"/>
</dbReference>
<dbReference type="GO" id="GO:0016747">
    <property type="term" value="F:acyltransferase activity, transferring groups other than amino-acyl groups"/>
    <property type="evidence" value="ECO:0007669"/>
    <property type="project" value="InterPro"/>
</dbReference>
<feature type="domain" description="N-acetyltransferase" evidence="1">
    <location>
        <begin position="15"/>
        <end position="180"/>
    </location>
</feature>
<reference evidence="2" key="2">
    <citation type="submission" date="2021-04" db="EMBL/GenBank/DDBJ databases">
        <authorList>
            <person name="Gilroy R."/>
        </authorList>
    </citation>
    <scope>NUCLEOTIDE SEQUENCE</scope>
    <source>
        <strain evidence="2">ChiBcec2-3848</strain>
    </source>
</reference>
<dbReference type="PROSITE" id="PS51186">
    <property type="entry name" value="GNAT"/>
    <property type="match status" value="1"/>
</dbReference>
<dbReference type="Pfam" id="PF13302">
    <property type="entry name" value="Acetyltransf_3"/>
    <property type="match status" value="1"/>
</dbReference>
<evidence type="ECO:0000259" key="1">
    <source>
        <dbReference type="PROSITE" id="PS51186"/>
    </source>
</evidence>
<dbReference type="AlphaFoldDB" id="A0A9D2PSI5"/>
<comment type="caution">
    <text evidence="2">The sequence shown here is derived from an EMBL/GenBank/DDBJ whole genome shotgun (WGS) entry which is preliminary data.</text>
</comment>
<reference evidence="2" key="1">
    <citation type="journal article" date="2021" name="PeerJ">
        <title>Extensive microbial diversity within the chicken gut microbiome revealed by metagenomics and culture.</title>
        <authorList>
            <person name="Gilroy R."/>
            <person name="Ravi A."/>
            <person name="Getino M."/>
            <person name="Pursley I."/>
            <person name="Horton D.L."/>
            <person name="Alikhan N.F."/>
            <person name="Baker D."/>
            <person name="Gharbi K."/>
            <person name="Hall N."/>
            <person name="Watson M."/>
            <person name="Adriaenssens E.M."/>
            <person name="Foster-Nyarko E."/>
            <person name="Jarju S."/>
            <person name="Secka A."/>
            <person name="Antonio M."/>
            <person name="Oren A."/>
            <person name="Chaudhuri R.R."/>
            <person name="La Ragione R."/>
            <person name="Hildebrand F."/>
            <person name="Pallen M.J."/>
        </authorList>
    </citation>
    <scope>NUCLEOTIDE SEQUENCE</scope>
    <source>
        <strain evidence="2">ChiBcec2-3848</strain>
    </source>
</reference>
<proteinExistence type="predicted"/>
<sequence>MKERAAGKSWTKDGFVLRLARKEDAQECYEHNFHPLDGEIARFTGCKPEFERKEVIDFFLQCVEAEDRYDFLLLSPEGHVIGESVINEIHEELRSANFRIAIFHRDARGKGIGSWAVRQTVRFAFEELRLHRLSLEVFSFNPRAIRAYEKAGFRREGVLRDGVKDGDKYADVILMAILEEEWRESEV</sequence>
<dbReference type="PANTHER" id="PTHR43415">
    <property type="entry name" value="SPERMIDINE N(1)-ACETYLTRANSFERASE"/>
    <property type="match status" value="1"/>
</dbReference>
<dbReference type="InterPro" id="IPR016181">
    <property type="entry name" value="Acyl_CoA_acyltransferase"/>
</dbReference>
<protein>
    <submittedName>
        <fullName evidence="2">GNAT family N-acetyltransferase</fullName>
    </submittedName>
</protein>
<evidence type="ECO:0000313" key="2">
    <source>
        <dbReference type="EMBL" id="HJC64470.1"/>
    </source>
</evidence>
<evidence type="ECO:0000313" key="3">
    <source>
        <dbReference type="Proteomes" id="UP000823886"/>
    </source>
</evidence>
<dbReference type="EMBL" id="DWVZ01000177">
    <property type="protein sequence ID" value="HJC64470.1"/>
    <property type="molecule type" value="Genomic_DNA"/>
</dbReference>
<gene>
    <name evidence="2" type="ORF">H9753_12785</name>
</gene>
<dbReference type="InterPro" id="IPR000182">
    <property type="entry name" value="GNAT_dom"/>
</dbReference>